<keyword evidence="1" id="KW-1133">Transmembrane helix</keyword>
<dbReference type="Proteomes" id="UP000184192">
    <property type="component" value="Unassembled WGS sequence"/>
</dbReference>
<protein>
    <submittedName>
        <fullName evidence="2">Uncharacterized protein</fullName>
    </submittedName>
</protein>
<dbReference type="AlphaFoldDB" id="A0A1M6L501"/>
<dbReference type="RefSeq" id="WP_025833799.1">
    <property type="nucleotide sequence ID" value="NZ_FQZN01000044.1"/>
</dbReference>
<reference evidence="3" key="1">
    <citation type="submission" date="2016-11" db="EMBL/GenBank/DDBJ databases">
        <authorList>
            <person name="Varghese N."/>
            <person name="Submissions S."/>
        </authorList>
    </citation>
    <scope>NUCLEOTIDE SEQUENCE [LARGE SCALE GENOMIC DNA]</scope>
    <source>
        <strain evidence="3">DSM 26884</strain>
    </source>
</reference>
<keyword evidence="1" id="KW-0472">Membrane</keyword>
<evidence type="ECO:0000256" key="1">
    <source>
        <dbReference type="SAM" id="Phobius"/>
    </source>
</evidence>
<gene>
    <name evidence="2" type="ORF">SAMN05444350_14423</name>
</gene>
<accession>A0A1M6L501</accession>
<feature type="transmembrane region" description="Helical" evidence="1">
    <location>
        <begin position="6"/>
        <end position="28"/>
    </location>
</feature>
<sequence>METLIFLVGVTAIVVLNALLAFTLGWLFTEVLRLPLNFKPFTCRPCLTFWFTVVLGIVLALILTPYFPGVETLVTVDSEGVELGREIHYGPVRIVVTFGLIGVGILVGFIHFLYIKLKFRIYD</sequence>
<evidence type="ECO:0000313" key="2">
    <source>
        <dbReference type="EMBL" id="SHJ66292.1"/>
    </source>
</evidence>
<name>A0A1M6L501_9BACE</name>
<feature type="transmembrane region" description="Helical" evidence="1">
    <location>
        <begin position="49"/>
        <end position="67"/>
    </location>
</feature>
<organism evidence="2 3">
    <name type="scientific">Bacteroides stercorirosoris</name>
    <dbReference type="NCBI Taxonomy" id="871324"/>
    <lineage>
        <taxon>Bacteria</taxon>
        <taxon>Pseudomonadati</taxon>
        <taxon>Bacteroidota</taxon>
        <taxon>Bacteroidia</taxon>
        <taxon>Bacteroidales</taxon>
        <taxon>Bacteroidaceae</taxon>
        <taxon>Bacteroides</taxon>
    </lineage>
</organism>
<keyword evidence="1" id="KW-0812">Transmembrane</keyword>
<dbReference type="GeneID" id="92714544"/>
<dbReference type="EMBL" id="FQZN01000044">
    <property type="protein sequence ID" value="SHJ66292.1"/>
    <property type="molecule type" value="Genomic_DNA"/>
</dbReference>
<feature type="transmembrane region" description="Helical" evidence="1">
    <location>
        <begin position="94"/>
        <end position="115"/>
    </location>
</feature>
<keyword evidence="3" id="KW-1185">Reference proteome</keyword>
<evidence type="ECO:0000313" key="3">
    <source>
        <dbReference type="Proteomes" id="UP000184192"/>
    </source>
</evidence>
<proteinExistence type="predicted"/>